<dbReference type="Gene3D" id="2.40.30.170">
    <property type="match status" value="1"/>
</dbReference>
<feature type="region of interest" description="Disordered" evidence="11">
    <location>
        <begin position="12"/>
        <end position="31"/>
    </location>
</feature>
<dbReference type="PRINTS" id="PR01490">
    <property type="entry name" value="RTXTOXIND"/>
</dbReference>
<evidence type="ECO:0000256" key="1">
    <source>
        <dbReference type="ARBA" id="ARBA00004377"/>
    </source>
</evidence>
<dbReference type="Gene3D" id="2.40.50.100">
    <property type="match status" value="1"/>
</dbReference>
<accession>A0A6H2H636</accession>
<protein>
    <recommendedName>
        <fullName evidence="9">Membrane fusion protein (MFP) family protein</fullName>
    </recommendedName>
</protein>
<reference evidence="14 15" key="1">
    <citation type="submission" date="2020-04" db="EMBL/GenBank/DDBJ databases">
        <title>Complete genome of a Psychrophilic, Marine, Gas Vacuolate Bacterium Polaromonas vacuolata KCTC 22033T.</title>
        <authorList>
            <person name="Hwang K."/>
            <person name="Kim K.M."/>
        </authorList>
    </citation>
    <scope>NUCLEOTIDE SEQUENCE [LARGE SCALE GENOMIC DNA]</scope>
    <source>
        <strain evidence="14 15">KCTC 22033</strain>
    </source>
</reference>
<comment type="subcellular location">
    <subcellularLocation>
        <location evidence="1 9">Cell inner membrane</location>
        <topology evidence="1 9">Single-pass membrane protein</topology>
    </subcellularLocation>
</comment>
<organism evidence="14 15">
    <name type="scientific">Polaromonas vacuolata</name>
    <dbReference type="NCBI Taxonomy" id="37448"/>
    <lineage>
        <taxon>Bacteria</taxon>
        <taxon>Pseudomonadati</taxon>
        <taxon>Pseudomonadota</taxon>
        <taxon>Betaproteobacteria</taxon>
        <taxon>Burkholderiales</taxon>
        <taxon>Comamonadaceae</taxon>
        <taxon>Polaromonas</taxon>
    </lineage>
</organism>
<feature type="coiled-coil region" evidence="10">
    <location>
        <begin position="231"/>
        <end position="287"/>
    </location>
</feature>
<dbReference type="InterPro" id="IPR010129">
    <property type="entry name" value="T1SS_HlyD"/>
</dbReference>
<dbReference type="Pfam" id="PF26002">
    <property type="entry name" value="Beta-barrel_AprE"/>
    <property type="match status" value="1"/>
</dbReference>
<keyword evidence="8 9" id="KW-0472">Membrane</keyword>
<keyword evidence="3 9" id="KW-0813">Transport</keyword>
<keyword evidence="4 9" id="KW-1003">Cell membrane</keyword>
<dbReference type="PANTHER" id="PTHR30386">
    <property type="entry name" value="MEMBRANE FUSION SUBUNIT OF EMRAB-TOLC MULTIDRUG EFFLUX PUMP"/>
    <property type="match status" value="1"/>
</dbReference>
<dbReference type="GO" id="GO:0015031">
    <property type="term" value="P:protein transport"/>
    <property type="evidence" value="ECO:0007669"/>
    <property type="project" value="InterPro"/>
</dbReference>
<keyword evidence="6 9" id="KW-0812">Transmembrane</keyword>
<dbReference type="NCBIfam" id="TIGR01843">
    <property type="entry name" value="type_I_hlyD"/>
    <property type="match status" value="1"/>
</dbReference>
<evidence type="ECO:0000256" key="5">
    <source>
        <dbReference type="ARBA" id="ARBA00022519"/>
    </source>
</evidence>
<keyword evidence="5 9" id="KW-0997">Cell inner membrane</keyword>
<dbReference type="GO" id="GO:0005886">
    <property type="term" value="C:plasma membrane"/>
    <property type="evidence" value="ECO:0007669"/>
    <property type="project" value="UniProtKB-SubCell"/>
</dbReference>
<name>A0A6H2H636_9BURK</name>
<evidence type="ECO:0000256" key="10">
    <source>
        <dbReference type="SAM" id="Coils"/>
    </source>
</evidence>
<dbReference type="Proteomes" id="UP000502041">
    <property type="component" value="Chromosome"/>
</dbReference>
<keyword evidence="10" id="KW-0175">Coiled coil</keyword>
<dbReference type="SUPFAM" id="SSF111369">
    <property type="entry name" value="HlyD-like secretion proteins"/>
    <property type="match status" value="1"/>
</dbReference>
<gene>
    <name evidence="14" type="primary">prsE</name>
    <name evidence="14" type="ORF">HC248_00505</name>
</gene>
<evidence type="ECO:0000259" key="13">
    <source>
        <dbReference type="Pfam" id="PF26002"/>
    </source>
</evidence>
<dbReference type="Pfam" id="PF25994">
    <property type="entry name" value="HH_AprE"/>
    <property type="match status" value="1"/>
</dbReference>
<feature type="domain" description="AprE-like beta-barrel" evidence="13">
    <location>
        <begin position="343"/>
        <end position="432"/>
    </location>
</feature>
<proteinExistence type="inferred from homology"/>
<evidence type="ECO:0000259" key="12">
    <source>
        <dbReference type="Pfam" id="PF25994"/>
    </source>
</evidence>
<evidence type="ECO:0000256" key="9">
    <source>
        <dbReference type="RuleBase" id="RU365093"/>
    </source>
</evidence>
<evidence type="ECO:0000256" key="2">
    <source>
        <dbReference type="ARBA" id="ARBA00009477"/>
    </source>
</evidence>
<sequence length="455" mass="49454">MATPDILKRLTTPSTPVSIGETESGLAPSSDMGHAGRIGLWALGIGFGSFLLWAALAPLDEGVPSQGHVAIDTKRKSVQHLSGGIIKEVLVGEGDQVKEGQLLIKLDDAAAKANFEAIRQRYLGLRAMQGRLLAEQANQSTITFHPDLMAAASDPLIKQQMMNQEQLLRSRKGALQADLQSIQESIQGQQGLSKAYEGMMLSRRNQLSLLNEELTGTRGLVKEGYVPRNRQLELERQVSESNASIAELQGNTVRSMSSIAELRQRAISRQQEYRKEVETQLADVTREVLGDAGKFVALQDDLARTEIRSPATGQVVAMAVQSVGGVIGPGQKVLDVVPANESLLLETRVQPHLINSIHTGMPVDVRFSSFARSPQLVVQGKLTSISGDLLTDPQNGAGYYLARVAVTPEGLKKLGKRQMQPGMPVEVVFRTGERSMLTYLLHPLTKRIAASMNEE</sequence>
<comment type="similarity">
    <text evidence="2 9">Belongs to the membrane fusion protein (MFP) (TC 8.A.1) family.</text>
</comment>
<dbReference type="AlphaFoldDB" id="A0A6H2H636"/>
<dbReference type="EMBL" id="CP051461">
    <property type="protein sequence ID" value="QJC55227.1"/>
    <property type="molecule type" value="Genomic_DNA"/>
</dbReference>
<evidence type="ECO:0000313" key="15">
    <source>
        <dbReference type="Proteomes" id="UP000502041"/>
    </source>
</evidence>
<feature type="domain" description="AprE-like long alpha-helical hairpin" evidence="12">
    <location>
        <begin position="111"/>
        <end position="300"/>
    </location>
</feature>
<evidence type="ECO:0000256" key="4">
    <source>
        <dbReference type="ARBA" id="ARBA00022475"/>
    </source>
</evidence>
<feature type="transmembrane region" description="Helical" evidence="9">
    <location>
        <begin position="38"/>
        <end position="56"/>
    </location>
</feature>
<evidence type="ECO:0000256" key="6">
    <source>
        <dbReference type="ARBA" id="ARBA00022692"/>
    </source>
</evidence>
<evidence type="ECO:0000256" key="8">
    <source>
        <dbReference type="ARBA" id="ARBA00023136"/>
    </source>
</evidence>
<evidence type="ECO:0000256" key="11">
    <source>
        <dbReference type="SAM" id="MobiDB-lite"/>
    </source>
</evidence>
<dbReference type="PANTHER" id="PTHR30386:SF17">
    <property type="entry name" value="ALKALINE PROTEASE SECRETION PROTEIN APRE"/>
    <property type="match status" value="1"/>
</dbReference>
<dbReference type="InterPro" id="IPR050739">
    <property type="entry name" value="MFP"/>
</dbReference>
<dbReference type="InterPro" id="IPR058982">
    <property type="entry name" value="Beta-barrel_AprE"/>
</dbReference>
<keyword evidence="7 9" id="KW-1133">Transmembrane helix</keyword>
<evidence type="ECO:0000313" key="14">
    <source>
        <dbReference type="EMBL" id="QJC55227.1"/>
    </source>
</evidence>
<evidence type="ECO:0000256" key="3">
    <source>
        <dbReference type="ARBA" id="ARBA00022448"/>
    </source>
</evidence>
<keyword evidence="15" id="KW-1185">Reference proteome</keyword>
<dbReference type="KEGG" id="pvac:HC248_00505"/>
<dbReference type="InterPro" id="IPR058781">
    <property type="entry name" value="HH_AprE-like"/>
</dbReference>
<dbReference type="RefSeq" id="WP_168921125.1">
    <property type="nucleotide sequence ID" value="NZ_CP051461.1"/>
</dbReference>
<evidence type="ECO:0000256" key="7">
    <source>
        <dbReference type="ARBA" id="ARBA00022989"/>
    </source>
</evidence>